<feature type="transmembrane region" description="Helical" evidence="1">
    <location>
        <begin position="25"/>
        <end position="43"/>
    </location>
</feature>
<feature type="transmembrane region" description="Helical" evidence="1">
    <location>
        <begin position="111"/>
        <end position="128"/>
    </location>
</feature>
<dbReference type="AlphaFoldDB" id="A0A4S3KKF8"/>
<dbReference type="Proteomes" id="UP000307749">
    <property type="component" value="Unassembled WGS sequence"/>
</dbReference>
<keyword evidence="1" id="KW-0472">Membrane</keyword>
<organism evidence="2 3">
    <name type="scientific">Metallibacterium scheffleri</name>
    <dbReference type="NCBI Taxonomy" id="993689"/>
    <lineage>
        <taxon>Bacteria</taxon>
        <taxon>Pseudomonadati</taxon>
        <taxon>Pseudomonadota</taxon>
        <taxon>Gammaproteobacteria</taxon>
        <taxon>Lysobacterales</taxon>
        <taxon>Rhodanobacteraceae</taxon>
        <taxon>Metallibacterium</taxon>
    </lineage>
</organism>
<name>A0A4S3KKF8_9GAMM</name>
<keyword evidence="1" id="KW-1133">Transmembrane helix</keyword>
<gene>
    <name evidence="2" type="ORF">B1806_11285</name>
</gene>
<proteinExistence type="predicted"/>
<evidence type="ECO:0000313" key="2">
    <source>
        <dbReference type="EMBL" id="THD09307.1"/>
    </source>
</evidence>
<accession>A0A4S3KKF8</accession>
<evidence type="ECO:0000313" key="3">
    <source>
        <dbReference type="Proteomes" id="UP000307749"/>
    </source>
</evidence>
<feature type="transmembrane region" description="Helical" evidence="1">
    <location>
        <begin position="134"/>
        <end position="158"/>
    </location>
</feature>
<evidence type="ECO:0000256" key="1">
    <source>
        <dbReference type="SAM" id="Phobius"/>
    </source>
</evidence>
<dbReference type="STRING" id="993689.GCA_002077135_02387"/>
<sequence>MSFFGFVCALAIALAAAWLFYAVAPVAIAIALAVAFFAIELAGGSNRGTSIRAAMRVDAILLAWPLAAVALEFAGVPDRGLRIAIAAGIAAAFAGVAAGRASGEDDARMRLLIVSALIVGYAVLRNITRPTLDSCAIVAASIAAAVPLAVVAGGGLVLPDRHRVAVGFASAACAGVGAALGAGFYLHSHFF</sequence>
<feature type="transmembrane region" description="Helical" evidence="1">
    <location>
        <begin position="55"/>
        <end position="74"/>
    </location>
</feature>
<feature type="transmembrane region" description="Helical" evidence="1">
    <location>
        <begin position="165"/>
        <end position="186"/>
    </location>
</feature>
<keyword evidence="3" id="KW-1185">Reference proteome</keyword>
<reference evidence="2 3" key="1">
    <citation type="submission" date="2017-02" db="EMBL/GenBank/DDBJ databases">
        <title>Whole genome sequencing of Metallibacterium scheffleri DSM 24874 (T).</title>
        <authorList>
            <person name="Kumar S."/>
            <person name="Patil P."/>
            <person name="Patil P.B."/>
        </authorList>
    </citation>
    <scope>NUCLEOTIDE SEQUENCE [LARGE SCALE GENOMIC DNA]</scope>
    <source>
        <strain evidence="2 3">DSM 24874</strain>
    </source>
</reference>
<comment type="caution">
    <text evidence="2">The sequence shown here is derived from an EMBL/GenBank/DDBJ whole genome shotgun (WGS) entry which is preliminary data.</text>
</comment>
<feature type="transmembrane region" description="Helical" evidence="1">
    <location>
        <begin position="80"/>
        <end position="99"/>
    </location>
</feature>
<keyword evidence="1" id="KW-0812">Transmembrane</keyword>
<dbReference type="EMBL" id="MWQO01000040">
    <property type="protein sequence ID" value="THD09307.1"/>
    <property type="molecule type" value="Genomic_DNA"/>
</dbReference>
<protein>
    <submittedName>
        <fullName evidence="2">Uncharacterized protein</fullName>
    </submittedName>
</protein>